<evidence type="ECO:0000313" key="3">
    <source>
        <dbReference type="Proteomes" id="UP001314229"/>
    </source>
</evidence>
<dbReference type="GO" id="GO:0005829">
    <property type="term" value="C:cytosol"/>
    <property type="evidence" value="ECO:0007669"/>
    <property type="project" value="TreeGrafter"/>
</dbReference>
<dbReference type="Gene3D" id="3.90.70.10">
    <property type="entry name" value="Cysteine proteinases"/>
    <property type="match status" value="1"/>
</dbReference>
<feature type="domain" description="USP" evidence="1">
    <location>
        <begin position="20"/>
        <end position="323"/>
    </location>
</feature>
<gene>
    <name evidence="2" type="ORF">FSCOSCO3_A018379</name>
</gene>
<protein>
    <submittedName>
        <fullName evidence="2">Ubl carboxyl-terminal hydrolase 18</fullName>
    </submittedName>
</protein>
<dbReference type="GO" id="GO:0005634">
    <property type="term" value="C:nucleus"/>
    <property type="evidence" value="ECO:0007669"/>
    <property type="project" value="TreeGrafter"/>
</dbReference>
<dbReference type="InterPro" id="IPR038765">
    <property type="entry name" value="Papain-like_cys_pep_sf"/>
</dbReference>
<evidence type="ECO:0000259" key="1">
    <source>
        <dbReference type="PROSITE" id="PS50235"/>
    </source>
</evidence>
<dbReference type="AlphaFoldDB" id="A0AAV1MSL4"/>
<dbReference type="FunFam" id="3.90.70.10:FF:000167">
    <property type="entry name" value="Ubiquitin specific peptidase 18"/>
    <property type="match status" value="1"/>
</dbReference>
<reference evidence="2 3" key="1">
    <citation type="submission" date="2024-01" db="EMBL/GenBank/DDBJ databases">
        <authorList>
            <person name="Alioto T."/>
            <person name="Alioto T."/>
            <person name="Gomez Garrido J."/>
        </authorList>
    </citation>
    <scope>NUCLEOTIDE SEQUENCE [LARGE SCALE GENOMIC DNA]</scope>
</reference>
<dbReference type="InterPro" id="IPR001394">
    <property type="entry name" value="Peptidase_C19_UCH"/>
</dbReference>
<organism evidence="2 3">
    <name type="scientific">Scomber scombrus</name>
    <name type="common">Atlantic mackerel</name>
    <name type="synonym">Scomber vernalis</name>
    <dbReference type="NCBI Taxonomy" id="13677"/>
    <lineage>
        <taxon>Eukaryota</taxon>
        <taxon>Metazoa</taxon>
        <taxon>Chordata</taxon>
        <taxon>Craniata</taxon>
        <taxon>Vertebrata</taxon>
        <taxon>Euteleostomi</taxon>
        <taxon>Actinopterygii</taxon>
        <taxon>Neopterygii</taxon>
        <taxon>Teleostei</taxon>
        <taxon>Neoteleostei</taxon>
        <taxon>Acanthomorphata</taxon>
        <taxon>Pelagiaria</taxon>
        <taxon>Scombriformes</taxon>
        <taxon>Scombridae</taxon>
        <taxon>Scomber</taxon>
    </lineage>
</organism>
<sequence>MEACIRFLSHLGFKDSHGMRGLNNYNLSCCVNTLLQTFSATLELANLLDKWDTASMRSDSGNVPLQLKKVLVAMRSDHPLPAPHRDFLHCLDRNRIQLSIQHDADEVFHSILDLMQKQMDNKTLALQIKDLYKISVQTQLKCINCDSVQTLDSYLISLPLHIKEDQNTLGDCMRSFFEHQELRGRDCCTCEQCGTKTPSKQGVKLLALPPILCVHLKRFRNIRGYTRKLNCEVIFPQTLNLSEMLREAFSADFAQNNCKYTLYAVVVHSGDAMCGHYTAYVRHSRSWYYADDSCVEKTSWQDVERTYGGHGRRTAYMLMYRRDSKEEGPQPECSG</sequence>
<dbReference type="GO" id="GO:0016579">
    <property type="term" value="P:protein deubiquitination"/>
    <property type="evidence" value="ECO:0007669"/>
    <property type="project" value="InterPro"/>
</dbReference>
<dbReference type="GO" id="GO:0004843">
    <property type="term" value="F:cysteine-type deubiquitinase activity"/>
    <property type="evidence" value="ECO:0007669"/>
    <property type="project" value="InterPro"/>
</dbReference>
<dbReference type="PROSITE" id="PS00973">
    <property type="entry name" value="USP_2"/>
    <property type="match status" value="1"/>
</dbReference>
<dbReference type="PROSITE" id="PS50235">
    <property type="entry name" value="USP_3"/>
    <property type="match status" value="1"/>
</dbReference>
<dbReference type="InterPro" id="IPR018200">
    <property type="entry name" value="USP_CS"/>
</dbReference>
<dbReference type="EMBL" id="CAWUFR010000002">
    <property type="protein sequence ID" value="CAK6950051.1"/>
    <property type="molecule type" value="Genomic_DNA"/>
</dbReference>
<dbReference type="SUPFAM" id="SSF54001">
    <property type="entry name" value="Cysteine proteinases"/>
    <property type="match status" value="1"/>
</dbReference>
<dbReference type="Pfam" id="PF00443">
    <property type="entry name" value="UCH"/>
    <property type="match status" value="1"/>
</dbReference>
<name>A0AAV1MSL4_SCOSC</name>
<accession>A0AAV1MSL4</accession>
<dbReference type="InterPro" id="IPR050164">
    <property type="entry name" value="Peptidase_C19"/>
</dbReference>
<keyword evidence="2" id="KW-0378">Hydrolase</keyword>
<evidence type="ECO:0000313" key="2">
    <source>
        <dbReference type="EMBL" id="CAK6950051.1"/>
    </source>
</evidence>
<dbReference type="Proteomes" id="UP001314229">
    <property type="component" value="Unassembled WGS sequence"/>
</dbReference>
<dbReference type="PANTHER" id="PTHR24006">
    <property type="entry name" value="UBIQUITIN CARBOXYL-TERMINAL HYDROLASE"/>
    <property type="match status" value="1"/>
</dbReference>
<dbReference type="InterPro" id="IPR028889">
    <property type="entry name" value="USP"/>
</dbReference>
<dbReference type="CDD" id="cd02257">
    <property type="entry name" value="Peptidase_C19"/>
    <property type="match status" value="1"/>
</dbReference>
<proteinExistence type="predicted"/>
<dbReference type="PANTHER" id="PTHR24006:SF796">
    <property type="entry name" value="UBL CARBOXYL-TERMINAL HYDROLASE 18-RELATED"/>
    <property type="match status" value="1"/>
</dbReference>
<comment type="caution">
    <text evidence="2">The sequence shown here is derived from an EMBL/GenBank/DDBJ whole genome shotgun (WGS) entry which is preliminary data.</text>
</comment>
<keyword evidence="3" id="KW-1185">Reference proteome</keyword>